<evidence type="ECO:0000259" key="9">
    <source>
        <dbReference type="Pfam" id="PF22062"/>
    </source>
</evidence>
<evidence type="ECO:0000313" key="11">
    <source>
        <dbReference type="Proteomes" id="UP000297452"/>
    </source>
</evidence>
<dbReference type="GO" id="GO:0003677">
    <property type="term" value="F:DNA binding"/>
    <property type="evidence" value="ECO:0007669"/>
    <property type="project" value="InterPro"/>
</dbReference>
<feature type="region of interest" description="Disordered" evidence="7">
    <location>
        <begin position="75"/>
        <end position="155"/>
    </location>
</feature>
<feature type="domain" description="DNA polymerase alpha subunit B OB" evidence="9">
    <location>
        <begin position="231"/>
        <end position="338"/>
    </location>
</feature>
<dbReference type="Pfam" id="PF04042">
    <property type="entry name" value="DNA_pol_E_B"/>
    <property type="match status" value="1"/>
</dbReference>
<dbReference type="PANTHER" id="PTHR23061:SF12">
    <property type="entry name" value="DNA POLYMERASE ALPHA SUBUNIT B"/>
    <property type="match status" value="1"/>
</dbReference>
<evidence type="ECO:0000259" key="8">
    <source>
        <dbReference type="Pfam" id="PF04042"/>
    </source>
</evidence>
<feature type="domain" description="DNA polymerase alpha/delta/epsilon subunit B" evidence="8">
    <location>
        <begin position="377"/>
        <end position="612"/>
    </location>
</feature>
<dbReference type="STRING" id="278944.A0A4Z1IMC7"/>
<comment type="caution">
    <text evidence="10">The sequence shown here is derived from an EMBL/GenBank/DDBJ whole genome shotgun (WGS) entry which is preliminary data.</text>
</comment>
<gene>
    <name evidence="10" type="ORF">BOTNAR_0143g00250</name>
</gene>
<dbReference type="PIRSF" id="PIRSF018300">
    <property type="entry name" value="DNA_pol_alph_2"/>
    <property type="match status" value="1"/>
</dbReference>
<dbReference type="GO" id="GO:0005658">
    <property type="term" value="C:alpha DNA polymerase:primase complex"/>
    <property type="evidence" value="ECO:0007669"/>
    <property type="project" value="TreeGrafter"/>
</dbReference>
<protein>
    <recommendedName>
        <fullName evidence="3 6">DNA polymerase alpha subunit B</fullName>
    </recommendedName>
</protein>
<dbReference type="FunFam" id="3.60.21.60:FF:000005">
    <property type="entry name" value="DNA polymerase alpha subunit B"/>
    <property type="match status" value="1"/>
</dbReference>
<evidence type="ECO:0000256" key="2">
    <source>
        <dbReference type="ARBA" id="ARBA00007299"/>
    </source>
</evidence>
<evidence type="ECO:0000256" key="1">
    <source>
        <dbReference type="ARBA" id="ARBA00004123"/>
    </source>
</evidence>
<comment type="function">
    <text evidence="6">Accessory subunit of the DNA polymerase alpha complex (also known as the alpha DNA polymerase-primase complex) which plays an essential role in the initiation of DNA synthesis.</text>
</comment>
<dbReference type="Pfam" id="PF22062">
    <property type="entry name" value="OB_DPOA2"/>
    <property type="match status" value="1"/>
</dbReference>
<proteinExistence type="inferred from homology"/>
<dbReference type="InterPro" id="IPR054300">
    <property type="entry name" value="OB_DPOA2"/>
</dbReference>
<comment type="subcellular location">
    <subcellularLocation>
        <location evidence="1 6">Nucleus</location>
    </subcellularLocation>
</comment>
<reference evidence="10 11" key="1">
    <citation type="submission" date="2017-12" db="EMBL/GenBank/DDBJ databases">
        <title>Comparative genomics of Botrytis spp.</title>
        <authorList>
            <person name="Valero-Jimenez C.A."/>
            <person name="Tapia P."/>
            <person name="Veloso J."/>
            <person name="Silva-Moreno E."/>
            <person name="Staats M."/>
            <person name="Valdes J.H."/>
            <person name="Van Kan J.A.L."/>
        </authorList>
    </citation>
    <scope>NUCLEOTIDE SEQUENCE [LARGE SCALE GENOMIC DNA]</scope>
    <source>
        <strain evidence="10 11">MUCL2120</strain>
    </source>
</reference>
<evidence type="ECO:0000313" key="10">
    <source>
        <dbReference type="EMBL" id="TGO60562.1"/>
    </source>
</evidence>
<evidence type="ECO:0000256" key="5">
    <source>
        <dbReference type="ARBA" id="ARBA00023242"/>
    </source>
</evidence>
<dbReference type="Proteomes" id="UP000297452">
    <property type="component" value="Unassembled WGS sequence"/>
</dbReference>
<dbReference type="OrthoDB" id="336885at2759"/>
<organism evidence="10 11">
    <name type="scientific">Botryotinia narcissicola</name>
    <dbReference type="NCBI Taxonomy" id="278944"/>
    <lineage>
        <taxon>Eukaryota</taxon>
        <taxon>Fungi</taxon>
        <taxon>Dikarya</taxon>
        <taxon>Ascomycota</taxon>
        <taxon>Pezizomycotina</taxon>
        <taxon>Leotiomycetes</taxon>
        <taxon>Helotiales</taxon>
        <taxon>Sclerotiniaceae</taxon>
        <taxon>Botryotinia</taxon>
    </lineage>
</organism>
<dbReference type="EMBL" id="PQXJ01000143">
    <property type="protein sequence ID" value="TGO60562.1"/>
    <property type="molecule type" value="Genomic_DNA"/>
</dbReference>
<dbReference type="FunFam" id="3.60.21.60:FF:000008">
    <property type="entry name" value="DNA polymerase alpha subunit B"/>
    <property type="match status" value="1"/>
</dbReference>
<keyword evidence="5 6" id="KW-0539">Nucleus</keyword>
<dbReference type="GO" id="GO:0006270">
    <property type="term" value="P:DNA replication initiation"/>
    <property type="evidence" value="ECO:0007669"/>
    <property type="project" value="TreeGrafter"/>
</dbReference>
<name>A0A4Z1IMC7_9HELO</name>
<keyword evidence="4 6" id="KW-0235">DNA replication</keyword>
<accession>A0A4Z1IMC7</accession>
<evidence type="ECO:0000256" key="3">
    <source>
        <dbReference type="ARBA" id="ARBA00018596"/>
    </source>
</evidence>
<comment type="similarity">
    <text evidence="2 6">Belongs to the DNA polymerase alpha subunit B family.</text>
</comment>
<dbReference type="PANTHER" id="PTHR23061">
    <property type="entry name" value="DNA POLYMERASE 2 ALPHA 70 KDA SUBUNIT"/>
    <property type="match status" value="1"/>
</dbReference>
<keyword evidence="11" id="KW-1185">Reference proteome</keyword>
<dbReference type="Gene3D" id="3.60.21.60">
    <property type="match status" value="2"/>
</dbReference>
<dbReference type="InterPro" id="IPR016722">
    <property type="entry name" value="DNA_pol_alpha_bsu"/>
</dbReference>
<sequence length="681" mass="74404">MAENDSELNDLFSSATASGGPLEPDVLTELHSIMRLHSIPAQELFYKWESYSIKMGQDDMKLDIDTVRALKQSVQDGLEKENRKTKAQTSNKRVGATPRNAGNNNDVFGMLDIAPNTPRGGMSSRQKRKVETPSMSRVKAEPASSPPDFRTSKNLREVDTGAEAGAGSSYAPTSFNDRKFAGQTVEVLNNHLELPEPPVAPYPESRIKLTANSDMKKLSYKTMAMKSSEASEILDDRIDEFMLLIQAHHKLDDSDFGSAASQSTNEIVSVGRIACDSAEGKLNPSSIVLETSRRMGAGLRIPLKDDKMSGFQFFPGQIVALKGINASGGDFTVSEILEPPLLGVAAYTPASLDKHVRRLRGGPDAMDEDSDPTPLNIIIGSGPFTADDNLDFEPLHAICSQAADTYADVLILTGPFLDIDHPLIASGDFDLPEEALADPDTATMSAIFKHLITPAFTQLTSTHPRITILLVPSVKDAIDKHAAWPQEPFPKKDVGLPKAVRVIGNPMTIALNEIVMGISSQDILYELRHEEIIGGKPQDPTLLARLPKYLIEQRNFFPLFPPVQRAQLPKTGTEGGIPVGAMLDTSFLKLGEMINVRPDMLVVPSSLPPFAKVVESVLVINTGYLSKRRGTGTYAKLTVYPASMTQQERTQGTMIGHKLFERARSSQGIDYPLFSRTNMYL</sequence>
<evidence type="ECO:0000256" key="4">
    <source>
        <dbReference type="ARBA" id="ARBA00022705"/>
    </source>
</evidence>
<evidence type="ECO:0000256" key="6">
    <source>
        <dbReference type="PIRNR" id="PIRNR018300"/>
    </source>
</evidence>
<evidence type="ECO:0000256" key="7">
    <source>
        <dbReference type="SAM" id="MobiDB-lite"/>
    </source>
</evidence>
<dbReference type="AlphaFoldDB" id="A0A4Z1IMC7"/>
<dbReference type="InterPro" id="IPR007185">
    <property type="entry name" value="DNA_pol_a/d/e_bsu"/>
</dbReference>
<feature type="region of interest" description="Disordered" evidence="7">
    <location>
        <begin position="1"/>
        <end position="22"/>
    </location>
</feature>